<dbReference type="WBParaSite" id="RSKR_0001150800.1">
    <property type="protein sequence ID" value="RSKR_0001150800.1"/>
    <property type="gene ID" value="RSKR_0001150800"/>
</dbReference>
<evidence type="ECO:0000313" key="2">
    <source>
        <dbReference type="WBParaSite" id="RSKR_0001150800.1"/>
    </source>
</evidence>
<reference evidence="2" key="1">
    <citation type="submission" date="2016-11" db="UniProtKB">
        <authorList>
            <consortium name="WormBaseParasite"/>
        </authorList>
    </citation>
    <scope>IDENTIFICATION</scope>
    <source>
        <strain evidence="2">KR3021</strain>
    </source>
</reference>
<evidence type="ECO:0000313" key="1">
    <source>
        <dbReference type="Proteomes" id="UP000095286"/>
    </source>
</evidence>
<dbReference type="Proteomes" id="UP000095286">
    <property type="component" value="Unplaced"/>
</dbReference>
<organism evidence="1 2">
    <name type="scientific">Rhabditophanes sp. KR3021</name>
    <dbReference type="NCBI Taxonomy" id="114890"/>
    <lineage>
        <taxon>Eukaryota</taxon>
        <taxon>Metazoa</taxon>
        <taxon>Ecdysozoa</taxon>
        <taxon>Nematoda</taxon>
        <taxon>Chromadorea</taxon>
        <taxon>Rhabditida</taxon>
        <taxon>Tylenchina</taxon>
        <taxon>Panagrolaimomorpha</taxon>
        <taxon>Strongyloidoidea</taxon>
        <taxon>Alloionematidae</taxon>
        <taxon>Rhabditophanes</taxon>
    </lineage>
</organism>
<proteinExistence type="predicted"/>
<sequence>MLVQFAFLFVLPITVYSCTGLEGETVELVLPKKTKGGTKTLEIRIVGAPPVKWTYYDGADKIYAYKEQVNSSSFVSLLIETELKGALISAFLKWGINPNYHPITVSTYTEMVPHCNKNTGSGIGQSIGGPSSNGFIKSKMVVTTMIDPAKCQIDDYDEAVKLPLNFTNTIKASAMAITKNDVEAVCKRFKTLMIEIKRSQESTIITCMAK</sequence>
<protein>
    <submittedName>
        <fullName evidence="2">Peptidase S1 domain-containing protein</fullName>
    </submittedName>
</protein>
<accession>A0AC35UH92</accession>
<name>A0AC35UH92_9BILA</name>